<dbReference type="GO" id="GO:0010288">
    <property type="term" value="P:response to lead ion"/>
    <property type="evidence" value="ECO:0007669"/>
    <property type="project" value="TreeGrafter"/>
</dbReference>
<dbReference type="PROSITE" id="PS50987">
    <property type="entry name" value="HTH_ARSR_2"/>
    <property type="match status" value="1"/>
</dbReference>
<dbReference type="InterPro" id="IPR052543">
    <property type="entry name" value="HTH_Metal-responsive_Reg"/>
</dbReference>
<dbReference type="GO" id="GO:0032791">
    <property type="term" value="F:lead ion binding"/>
    <property type="evidence" value="ECO:0007669"/>
    <property type="project" value="TreeGrafter"/>
</dbReference>
<dbReference type="Gene3D" id="1.10.10.10">
    <property type="entry name" value="Winged helix-like DNA-binding domain superfamily/Winged helix DNA-binding domain"/>
    <property type="match status" value="1"/>
</dbReference>
<dbReference type="AlphaFoldDB" id="A0AAE9GRF7"/>
<dbReference type="GO" id="GO:0046686">
    <property type="term" value="P:response to cadmium ion"/>
    <property type="evidence" value="ECO:0007669"/>
    <property type="project" value="TreeGrafter"/>
</dbReference>
<reference evidence="2 4" key="1">
    <citation type="submission" date="2019-03" db="EMBL/GenBank/DDBJ databases">
        <title>Genomic Encyclopedia of Type Strains, Phase IV (KMG-IV): sequencing the most valuable type-strain genomes for metagenomic binning, comparative biology and taxonomic classification.</title>
        <authorList>
            <person name="Goeker M."/>
        </authorList>
    </citation>
    <scope>NUCLEOTIDE SEQUENCE [LARGE SCALE GENOMIC DNA]</scope>
    <source>
        <strain evidence="2 4">DSM 17474</strain>
    </source>
</reference>
<protein>
    <submittedName>
        <fullName evidence="2">ArsR family transcriptional regulator</fullName>
    </submittedName>
    <submittedName>
        <fullName evidence="3">Metalloregulator ArsR/SmtB family transcription factor</fullName>
    </submittedName>
</protein>
<dbReference type="InterPro" id="IPR036388">
    <property type="entry name" value="WH-like_DNA-bd_sf"/>
</dbReference>
<evidence type="ECO:0000259" key="1">
    <source>
        <dbReference type="PROSITE" id="PS50987"/>
    </source>
</evidence>
<dbReference type="Proteomes" id="UP000294721">
    <property type="component" value="Unassembled WGS sequence"/>
</dbReference>
<dbReference type="PANTHER" id="PTHR39168:SF1">
    <property type="entry name" value="TRANSCRIPTIONAL REGULATORY PROTEIN"/>
    <property type="match status" value="1"/>
</dbReference>
<dbReference type="NCBIfam" id="NF033788">
    <property type="entry name" value="HTH_metalloreg"/>
    <property type="match status" value="1"/>
</dbReference>
<evidence type="ECO:0000313" key="5">
    <source>
        <dbReference type="Proteomes" id="UP000829756"/>
    </source>
</evidence>
<sequence length="223" mass="24320">MSLAHYFTHIAHLIGHPSRALMLDALLGAEALPATALAESAGISAQTASRHLQLLADAGLLRVQQQGKFRYFRIADNQVYHLLQQLAEIRLGSKPQSVMAGEPALHTLRRCYDHMAGRQGVALTQALLAQQKLLADAANGRFVITDAGRLWLETLDIAALQPHTAWCMDWTEQVPHIAGWLGAALFDAFAARSYVHASATAPRVLRLTEKGRAFLAREFGLAA</sequence>
<dbReference type="Pfam" id="PF12840">
    <property type="entry name" value="HTH_20"/>
    <property type="match status" value="1"/>
</dbReference>
<dbReference type="KEGG" id="usu:LVJ78_07940"/>
<name>A0AAE9GRF7_9NEIS</name>
<dbReference type="InterPro" id="IPR011991">
    <property type="entry name" value="ArsR-like_HTH"/>
</dbReference>
<reference evidence="3" key="2">
    <citation type="submission" date="2021-12" db="EMBL/GenBank/DDBJ databases">
        <authorList>
            <person name="Veyrier F.J."/>
        </authorList>
    </citation>
    <scope>NUCLEOTIDE SEQUENCE</scope>
    <source>
        <strain evidence="3">1258/02</strain>
    </source>
</reference>
<dbReference type="PANTHER" id="PTHR39168">
    <property type="entry name" value="TRANSCRIPTIONAL REGULATOR-RELATED"/>
    <property type="match status" value="1"/>
</dbReference>
<dbReference type="EMBL" id="CP091507">
    <property type="protein sequence ID" value="UOO78635.1"/>
    <property type="molecule type" value="Genomic_DNA"/>
</dbReference>
<feature type="domain" description="HTH arsR-type" evidence="1">
    <location>
        <begin position="1"/>
        <end position="94"/>
    </location>
</feature>
<accession>A0AAE9GRF7</accession>
<dbReference type="InterPro" id="IPR036390">
    <property type="entry name" value="WH_DNA-bd_sf"/>
</dbReference>
<keyword evidence="4" id="KW-1185">Reference proteome</keyword>
<reference evidence="3" key="3">
    <citation type="journal article" date="2022" name="Res Sq">
        <title>Evolution of multicellular longitudinally dividing oral cavity symbionts (Neisseriaceae).</title>
        <authorList>
            <person name="Nyongesa S."/>
            <person name="Weber P."/>
            <person name="Bernet E."/>
            <person name="Pullido F."/>
            <person name="Nieckarz M."/>
            <person name="Delaby M."/>
            <person name="Nieves C."/>
            <person name="Viehboeck T."/>
            <person name="Krause N."/>
            <person name="Rivera-Millot A."/>
            <person name="Nakamura A."/>
            <person name="Vischer N."/>
            <person name="VanNieuwenhze M."/>
            <person name="Brun Y."/>
            <person name="Cava F."/>
            <person name="Bulgheresi S."/>
            <person name="Veyrier F."/>
        </authorList>
    </citation>
    <scope>NUCLEOTIDE SEQUENCE</scope>
    <source>
        <strain evidence="3">1258/02</strain>
    </source>
</reference>
<dbReference type="GO" id="GO:0097063">
    <property type="term" value="F:cadmium ion sensor activity"/>
    <property type="evidence" value="ECO:0007669"/>
    <property type="project" value="TreeGrafter"/>
</dbReference>
<dbReference type="GO" id="GO:0003700">
    <property type="term" value="F:DNA-binding transcription factor activity"/>
    <property type="evidence" value="ECO:0007669"/>
    <property type="project" value="InterPro"/>
</dbReference>
<evidence type="ECO:0000313" key="4">
    <source>
        <dbReference type="Proteomes" id="UP000294721"/>
    </source>
</evidence>
<dbReference type="SMART" id="SM00418">
    <property type="entry name" value="HTH_ARSR"/>
    <property type="match status" value="1"/>
</dbReference>
<proteinExistence type="predicted"/>
<evidence type="ECO:0000313" key="2">
    <source>
        <dbReference type="EMBL" id="TCP07865.1"/>
    </source>
</evidence>
<dbReference type="Proteomes" id="UP000829756">
    <property type="component" value="Chromosome"/>
</dbReference>
<gene>
    <name evidence="2" type="ORF">EV680_106107</name>
    <name evidence="3" type="ORF">LVJ78_07940</name>
</gene>
<dbReference type="CDD" id="cd00090">
    <property type="entry name" value="HTH_ARSR"/>
    <property type="match status" value="1"/>
</dbReference>
<dbReference type="RefSeq" id="WP_132953321.1">
    <property type="nucleotide sequence ID" value="NZ_CP091507.1"/>
</dbReference>
<organism evidence="3 5">
    <name type="scientific">Uruburuella suis</name>
    <dbReference type="NCBI Taxonomy" id="252130"/>
    <lineage>
        <taxon>Bacteria</taxon>
        <taxon>Pseudomonadati</taxon>
        <taxon>Pseudomonadota</taxon>
        <taxon>Betaproteobacteria</taxon>
        <taxon>Neisseriales</taxon>
        <taxon>Neisseriaceae</taxon>
        <taxon>Uruburuella</taxon>
    </lineage>
</organism>
<dbReference type="SUPFAM" id="SSF46785">
    <property type="entry name" value="Winged helix' DNA-binding domain"/>
    <property type="match status" value="1"/>
</dbReference>
<dbReference type="GO" id="GO:0003677">
    <property type="term" value="F:DNA binding"/>
    <property type="evidence" value="ECO:0007669"/>
    <property type="project" value="TreeGrafter"/>
</dbReference>
<dbReference type="InterPro" id="IPR001845">
    <property type="entry name" value="HTH_ArsR_DNA-bd_dom"/>
</dbReference>
<evidence type="ECO:0000313" key="3">
    <source>
        <dbReference type="EMBL" id="UOO78635.1"/>
    </source>
</evidence>
<dbReference type="EMBL" id="SLXE01000006">
    <property type="protein sequence ID" value="TCP07865.1"/>
    <property type="molecule type" value="Genomic_DNA"/>
</dbReference>